<keyword evidence="1" id="KW-0472">Membrane</keyword>
<keyword evidence="1" id="KW-0812">Transmembrane</keyword>
<reference evidence="2" key="1">
    <citation type="journal article" date="2011" name="Environ. Microbiol.">
        <title>Genomic insights into the metabolic potential of the polycyclic aromatic hydrocarbon degrading sulfate-reducing Deltaproteobacterium N47.</title>
        <authorList>
            <person name="Bergmann F."/>
            <person name="Selesi D."/>
            <person name="Weinmaier T."/>
            <person name="Tischler P."/>
            <person name="Rattei T."/>
            <person name="Meckenstock R.U."/>
        </authorList>
    </citation>
    <scope>NUCLEOTIDE SEQUENCE</scope>
</reference>
<keyword evidence="1" id="KW-1133">Transmembrane helix</keyword>
<name>E1YBE1_9BACT</name>
<proteinExistence type="predicted"/>
<organism evidence="2">
    <name type="scientific">uncultured Desulfobacterium sp</name>
    <dbReference type="NCBI Taxonomy" id="201089"/>
    <lineage>
        <taxon>Bacteria</taxon>
        <taxon>Pseudomonadati</taxon>
        <taxon>Thermodesulfobacteriota</taxon>
        <taxon>Desulfobacteria</taxon>
        <taxon>Desulfobacterales</taxon>
        <taxon>Desulfobacteriaceae</taxon>
        <taxon>Desulfobacterium</taxon>
        <taxon>environmental samples</taxon>
    </lineage>
</organism>
<dbReference type="EMBL" id="FR695867">
    <property type="protein sequence ID" value="CBX27818.1"/>
    <property type="molecule type" value="Genomic_DNA"/>
</dbReference>
<sequence length="56" mass="5979">MFSILFRSTATSALAALAVWIFFSFFVSLGVNVVADALMPETKVAALKPITCGLKL</sequence>
<gene>
    <name evidence="2" type="ORF">N47_C18760</name>
</gene>
<evidence type="ECO:0000256" key="1">
    <source>
        <dbReference type="SAM" id="Phobius"/>
    </source>
</evidence>
<evidence type="ECO:0000313" key="2">
    <source>
        <dbReference type="EMBL" id="CBX27818.1"/>
    </source>
</evidence>
<accession>E1YBE1</accession>
<dbReference type="AlphaFoldDB" id="E1YBE1"/>
<protein>
    <submittedName>
        <fullName evidence="2">Uncharacterized protein</fullName>
    </submittedName>
</protein>
<feature type="transmembrane region" description="Helical" evidence="1">
    <location>
        <begin position="12"/>
        <end position="35"/>
    </location>
</feature>